<dbReference type="EMBL" id="GL832990">
    <property type="protein sequence ID" value="EGD80124.1"/>
    <property type="molecule type" value="Genomic_DNA"/>
</dbReference>
<accession>F2UR69</accession>
<sequence length="79" mass="8749">MASNVLPFEAQAAVKQTAALERTADAITDTKAELVALDHRRQQTREALREIRQGNGQPLNQGFDLKPMAKQDLHSIAPR</sequence>
<proteinExistence type="predicted"/>
<evidence type="ECO:0000313" key="1">
    <source>
        <dbReference type="EMBL" id="EGD80124.1"/>
    </source>
</evidence>
<evidence type="ECO:0000313" key="2">
    <source>
        <dbReference type="Proteomes" id="UP000007799"/>
    </source>
</evidence>
<dbReference type="KEGG" id="sre:PTSG_10398"/>
<gene>
    <name evidence="1" type="ORF">PTSG_10398</name>
</gene>
<organism evidence="2">
    <name type="scientific">Salpingoeca rosetta (strain ATCC 50818 / BSB-021)</name>
    <dbReference type="NCBI Taxonomy" id="946362"/>
    <lineage>
        <taxon>Eukaryota</taxon>
        <taxon>Choanoflagellata</taxon>
        <taxon>Craspedida</taxon>
        <taxon>Salpingoecidae</taxon>
        <taxon>Salpingoeca</taxon>
    </lineage>
</organism>
<reference evidence="1" key="1">
    <citation type="submission" date="2009-08" db="EMBL/GenBank/DDBJ databases">
        <title>Annotation of Salpingoeca rosetta.</title>
        <authorList>
            <consortium name="The Broad Institute Genome Sequencing Platform"/>
            <person name="Russ C."/>
            <person name="Cuomo C."/>
            <person name="Burger G."/>
            <person name="Gray M.W."/>
            <person name="Holland P.W.H."/>
            <person name="King N."/>
            <person name="Lang F.B.F."/>
            <person name="Roger A.J."/>
            <person name="Ruiz-Trillo I."/>
            <person name="Young S.K."/>
            <person name="Zeng Q."/>
            <person name="Gargeya S."/>
            <person name="Alvarado L."/>
            <person name="Berlin A."/>
            <person name="Chapman S.B."/>
            <person name="Chen Z."/>
            <person name="Freedman E."/>
            <person name="Gellesch M."/>
            <person name="Goldberg J."/>
            <person name="Griggs A."/>
            <person name="Gujja S."/>
            <person name="Heilman E."/>
            <person name="Heiman D."/>
            <person name="Howarth C."/>
            <person name="Mehta T."/>
            <person name="Neiman D."/>
            <person name="Pearson M."/>
            <person name="Roberts A."/>
            <person name="Saif S."/>
            <person name="Shea T."/>
            <person name="Shenoy N."/>
            <person name="Sisk P."/>
            <person name="Stolte C."/>
            <person name="Sykes S."/>
            <person name="White J."/>
            <person name="Yandava C."/>
            <person name="Haas B."/>
            <person name="Nusbaum C."/>
            <person name="Birren B."/>
        </authorList>
    </citation>
    <scope>NUCLEOTIDE SEQUENCE [LARGE SCALE GENOMIC DNA]</scope>
    <source>
        <strain evidence="1">ATCC 50818</strain>
    </source>
</reference>
<dbReference type="GeneID" id="16068979"/>
<protein>
    <submittedName>
        <fullName evidence="1">Uncharacterized protein</fullName>
    </submittedName>
</protein>
<dbReference type="AlphaFoldDB" id="F2UR69"/>
<name>F2UR69_SALR5</name>
<dbReference type="Proteomes" id="UP000007799">
    <property type="component" value="Unassembled WGS sequence"/>
</dbReference>
<dbReference type="OrthoDB" id="20282at2759"/>
<keyword evidence="2" id="KW-1185">Reference proteome</keyword>
<dbReference type="InParanoid" id="F2UR69"/>
<dbReference type="RefSeq" id="XP_004988449.1">
    <property type="nucleotide sequence ID" value="XM_004988392.1"/>
</dbReference>